<dbReference type="EMBL" id="JBDQQU010000008">
    <property type="protein sequence ID" value="MEO3954531.1"/>
    <property type="molecule type" value="Genomic_DNA"/>
</dbReference>
<proteinExistence type="predicted"/>
<accession>A0ABV0H4B8</accession>
<evidence type="ECO:0000256" key="1">
    <source>
        <dbReference type="SAM" id="MobiDB-lite"/>
    </source>
</evidence>
<feature type="region of interest" description="Disordered" evidence="1">
    <location>
        <begin position="1"/>
        <end position="28"/>
    </location>
</feature>
<protein>
    <submittedName>
        <fullName evidence="2">Uncharacterized protein</fullName>
    </submittedName>
</protein>
<evidence type="ECO:0000313" key="2">
    <source>
        <dbReference type="EMBL" id="MEO3954531.1"/>
    </source>
</evidence>
<gene>
    <name evidence="2" type="ORF">ABH309_08720</name>
</gene>
<name>A0ABV0H4B8_9NEIS</name>
<comment type="caution">
    <text evidence="2">The sequence shown here is derived from an EMBL/GenBank/DDBJ whole genome shotgun (WGS) entry which is preliminary data.</text>
</comment>
<evidence type="ECO:0000313" key="3">
    <source>
        <dbReference type="Proteomes" id="UP001438292"/>
    </source>
</evidence>
<reference evidence="2 3" key="1">
    <citation type="submission" date="2024-05" db="EMBL/GenBank/DDBJ databases">
        <authorList>
            <person name="De Oliveira J.P."/>
            <person name="Noriler S.A."/>
            <person name="De Oliveira A.G."/>
            <person name="Sipoli D.S."/>
        </authorList>
    </citation>
    <scope>NUCLEOTIDE SEQUENCE [LARGE SCALE GENOMIC DNA]</scope>
    <source>
        <strain evidence="2 3">LABIM186</strain>
    </source>
</reference>
<sequence>MPASARLGPGSLRGFVSGSKTQTSRRGARRAINGAWPRLWFYAGAANYQPHPVKDAAGVFFHFRFTLPERFISTEIICRLFIQAQLKIIPTLFYFAAPYSYQITHLLIQINLSRLTASFYFAIMRRNNSIQPRSALILITVRN</sequence>
<dbReference type="RefSeq" id="WP_346194715.1">
    <property type="nucleotide sequence ID" value="NZ_JBDJHV010000015.1"/>
</dbReference>
<dbReference type="Proteomes" id="UP001438292">
    <property type="component" value="Unassembled WGS sequence"/>
</dbReference>
<organism evidence="2 3">
    <name type="scientific">Chromobacterium piscinae</name>
    <dbReference type="NCBI Taxonomy" id="686831"/>
    <lineage>
        <taxon>Bacteria</taxon>
        <taxon>Pseudomonadati</taxon>
        <taxon>Pseudomonadota</taxon>
        <taxon>Betaproteobacteria</taxon>
        <taxon>Neisseriales</taxon>
        <taxon>Chromobacteriaceae</taxon>
        <taxon>Chromobacterium</taxon>
    </lineage>
</organism>
<keyword evidence="3" id="KW-1185">Reference proteome</keyword>